<feature type="non-terminal residue" evidence="2">
    <location>
        <position position="1"/>
    </location>
</feature>
<evidence type="ECO:0000313" key="2">
    <source>
        <dbReference type="EMBL" id="MDZ5001021.1"/>
    </source>
</evidence>
<accession>A0AAW9IHF9</accession>
<name>A0AAW9IHF9_CLOPF</name>
<evidence type="ECO:0000259" key="1">
    <source>
        <dbReference type="Pfam" id="PF02237"/>
    </source>
</evidence>
<dbReference type="GO" id="GO:0016874">
    <property type="term" value="F:ligase activity"/>
    <property type="evidence" value="ECO:0007669"/>
    <property type="project" value="UniProtKB-KW"/>
</dbReference>
<reference evidence="2" key="1">
    <citation type="submission" date="2019-11" db="EMBL/GenBank/DDBJ databases">
        <title>Characterization of Clostridium perfringens isolates from swine manure treated agricultural soils.</title>
        <authorList>
            <person name="Wushke S.T."/>
        </authorList>
    </citation>
    <scope>NUCLEOTIDE SEQUENCE</scope>
    <source>
        <strain evidence="2">X26</strain>
    </source>
</reference>
<comment type="caution">
    <text evidence="2">The sequence shown here is derived from an EMBL/GenBank/DDBJ whole genome shotgun (WGS) entry which is preliminary data.</text>
</comment>
<sequence length="112" mass="12906">VRTPKEGFAEEIKDIATGIFEYETSASSDIRSKLIAEILERFWNYYKHIEDKSFLKSYKERSLLINKEVNILSSKSSERAVVLEIDDECRLKVKMEDGSIRLLSSGEVSVRV</sequence>
<dbReference type="SUPFAM" id="SSF50037">
    <property type="entry name" value="C-terminal domain of transcriptional repressors"/>
    <property type="match status" value="1"/>
</dbReference>
<feature type="domain" description="Biotin protein ligase C-terminal" evidence="1">
    <location>
        <begin position="65"/>
        <end position="111"/>
    </location>
</feature>
<proteinExistence type="predicted"/>
<protein>
    <submittedName>
        <fullName evidence="2">Biotin--[acetyl-CoA-carboxylase] ligase</fullName>
    </submittedName>
</protein>
<dbReference type="AlphaFoldDB" id="A0AAW9IHF9"/>
<dbReference type="InterPro" id="IPR003142">
    <property type="entry name" value="BPL_C"/>
</dbReference>
<gene>
    <name evidence="2" type="ORF">GNF79_18540</name>
</gene>
<dbReference type="InterPro" id="IPR008988">
    <property type="entry name" value="Transcriptional_repressor_C"/>
</dbReference>
<dbReference type="Pfam" id="PF02237">
    <property type="entry name" value="BPL_C"/>
    <property type="match status" value="1"/>
</dbReference>
<dbReference type="Gene3D" id="2.30.30.100">
    <property type="match status" value="1"/>
</dbReference>
<evidence type="ECO:0000313" key="3">
    <source>
        <dbReference type="Proteomes" id="UP001291306"/>
    </source>
</evidence>
<keyword evidence="2" id="KW-0436">Ligase</keyword>
<organism evidence="2 3">
    <name type="scientific">Clostridium perfringens</name>
    <dbReference type="NCBI Taxonomy" id="1502"/>
    <lineage>
        <taxon>Bacteria</taxon>
        <taxon>Bacillati</taxon>
        <taxon>Bacillota</taxon>
        <taxon>Clostridia</taxon>
        <taxon>Eubacteriales</taxon>
        <taxon>Clostridiaceae</taxon>
        <taxon>Clostridium</taxon>
    </lineage>
</organism>
<dbReference type="EMBL" id="WNVC01000929">
    <property type="protein sequence ID" value="MDZ5001021.1"/>
    <property type="molecule type" value="Genomic_DNA"/>
</dbReference>
<dbReference type="Proteomes" id="UP001291306">
    <property type="component" value="Unassembled WGS sequence"/>
</dbReference>